<comment type="caution">
    <text evidence="3">The sequence shown here is derived from an EMBL/GenBank/DDBJ whole genome shotgun (WGS) entry which is preliminary data.</text>
</comment>
<organism evidence="3 4">
    <name type="scientific">Candidatus Enterococcus ferrettii</name>
    <dbReference type="NCBI Taxonomy" id="2815324"/>
    <lineage>
        <taxon>Bacteria</taxon>
        <taxon>Bacillati</taxon>
        <taxon>Bacillota</taxon>
        <taxon>Bacilli</taxon>
        <taxon>Lactobacillales</taxon>
        <taxon>Enterococcaceae</taxon>
        <taxon>Enterococcus</taxon>
    </lineage>
</organism>
<dbReference type="EMBL" id="JAFREL020000001">
    <property type="protein sequence ID" value="MEO1769494.1"/>
    <property type="molecule type" value="Genomic_DNA"/>
</dbReference>
<accession>A0ABV0EPS9</accession>
<feature type="coiled-coil region" evidence="1">
    <location>
        <begin position="264"/>
        <end position="312"/>
    </location>
</feature>
<evidence type="ECO:0000256" key="1">
    <source>
        <dbReference type="SAM" id="Coils"/>
    </source>
</evidence>
<feature type="transmembrane region" description="Helical" evidence="2">
    <location>
        <begin position="66"/>
        <end position="89"/>
    </location>
</feature>
<reference evidence="3 4" key="1">
    <citation type="submission" date="2024-02" db="EMBL/GenBank/DDBJ databases">
        <title>The Genome Sequence of Enterococcus sp. DIV0159.</title>
        <authorList>
            <person name="Earl A."/>
            <person name="Manson A."/>
            <person name="Gilmore M."/>
            <person name="Sanders J."/>
            <person name="Shea T."/>
            <person name="Howe W."/>
            <person name="Livny J."/>
            <person name="Cuomo C."/>
            <person name="Neafsey D."/>
            <person name="Birren B."/>
        </authorList>
    </citation>
    <scope>NUCLEOTIDE SEQUENCE [LARGE SCALE GENOMIC DNA]</scope>
    <source>
        <strain evidence="3 4">665A</strain>
    </source>
</reference>
<proteinExistence type="predicted"/>
<keyword evidence="2" id="KW-0812">Transmembrane</keyword>
<evidence type="ECO:0000256" key="2">
    <source>
        <dbReference type="SAM" id="Phobius"/>
    </source>
</evidence>
<dbReference type="RefSeq" id="WP_207702475.1">
    <property type="nucleotide sequence ID" value="NZ_JAFREL020000001.1"/>
</dbReference>
<keyword evidence="2" id="KW-0472">Membrane</keyword>
<feature type="transmembrane region" description="Helical" evidence="2">
    <location>
        <begin position="20"/>
        <end position="46"/>
    </location>
</feature>
<keyword evidence="1" id="KW-0175">Coiled coil</keyword>
<gene>
    <name evidence="3" type="ORF">JZO67_001445</name>
</gene>
<name>A0ABV0EPS9_9ENTE</name>
<feature type="transmembrane region" description="Helical" evidence="2">
    <location>
        <begin position="101"/>
        <end position="123"/>
    </location>
</feature>
<evidence type="ECO:0000313" key="3">
    <source>
        <dbReference type="EMBL" id="MEO1769494.1"/>
    </source>
</evidence>
<dbReference type="Proteomes" id="UP000664357">
    <property type="component" value="Unassembled WGS sequence"/>
</dbReference>
<protein>
    <submittedName>
        <fullName evidence="3">Uncharacterized protein</fullName>
    </submittedName>
</protein>
<keyword evidence="4" id="KW-1185">Reference proteome</keyword>
<sequence length="348" mass="36983">MNRGLRRYWQSDAREAGFNISWGSIFAGVVTFFALLFTFSLIGSAIGFGVVEPTSSNPLEGVGTSVIIWTVVTMVLSFFGGGFVAGIAARRVGILHGFLTWATSVFALIAILSYVTIGAFSAVGSLFGNVTSAIGEGVETVASGTGEAISKGFEEVSDNISSVDTQNLQNEVSQVLQDTDIPELQPNYLRDQLSEATDEIAEASKQIVTDPNDSEQVINNLSNKLENRAKTIGDSVDEQAIANAVESNTDLNQQQAQEATRNIVDGLRTASNQAQSQIRNAQDSLDQAQSELNDAIREARQTAEEAAQATSQASIWAFAAMIAGLVLTSAAGYLGANLVKDPVVEDKM</sequence>
<keyword evidence="2" id="KW-1133">Transmembrane helix</keyword>
<feature type="transmembrane region" description="Helical" evidence="2">
    <location>
        <begin position="315"/>
        <end position="339"/>
    </location>
</feature>
<evidence type="ECO:0000313" key="4">
    <source>
        <dbReference type="Proteomes" id="UP000664357"/>
    </source>
</evidence>